<dbReference type="GeneID" id="23565781"/>
<dbReference type="PANTHER" id="PTHR22807:SF4">
    <property type="entry name" value="28S RRNA (CYTOSINE-C(5))-METHYLTRANSFERASE"/>
    <property type="match status" value="1"/>
</dbReference>
<feature type="compositionally biased region" description="Basic residues" evidence="6">
    <location>
        <begin position="569"/>
        <end position="581"/>
    </location>
</feature>
<keyword evidence="1 5" id="KW-0489">Methyltransferase</keyword>
<feature type="active site" description="Nucleophile" evidence="5">
    <location>
        <position position="426"/>
    </location>
</feature>
<dbReference type="InterPro" id="IPR001678">
    <property type="entry name" value="MeTrfase_RsmB-F_NOP2_dom"/>
</dbReference>
<feature type="binding site" evidence="5">
    <location>
        <position position="299"/>
    </location>
    <ligand>
        <name>S-adenosyl-L-methionine</name>
        <dbReference type="ChEBI" id="CHEBI:59789"/>
    </ligand>
</feature>
<keyword evidence="4 5" id="KW-0694">RNA-binding</keyword>
<dbReference type="FunCoup" id="A0A0D1DTQ7">
    <property type="interactions" value="275"/>
</dbReference>
<evidence type="ECO:0000313" key="8">
    <source>
        <dbReference type="EMBL" id="KIS65980.1"/>
    </source>
</evidence>
<evidence type="ECO:0000313" key="9">
    <source>
        <dbReference type="Proteomes" id="UP000000561"/>
    </source>
</evidence>
<evidence type="ECO:0000256" key="5">
    <source>
        <dbReference type="PROSITE-ProRule" id="PRU01023"/>
    </source>
</evidence>
<feature type="domain" description="SAM-dependent MTase RsmB/NOP-type" evidence="7">
    <location>
        <begin position="162"/>
        <end position="512"/>
    </location>
</feature>
<evidence type="ECO:0000256" key="3">
    <source>
        <dbReference type="ARBA" id="ARBA00022691"/>
    </source>
</evidence>
<dbReference type="PRINTS" id="PR02008">
    <property type="entry name" value="RCMTFAMILY"/>
</dbReference>
<dbReference type="InterPro" id="IPR029063">
    <property type="entry name" value="SAM-dependent_MTases_sf"/>
</dbReference>
<name>A0A0D1DTQ7_MYCMD</name>
<organism evidence="8 9">
    <name type="scientific">Mycosarcoma maydis</name>
    <name type="common">Corn smut fungus</name>
    <name type="synonym">Ustilago maydis</name>
    <dbReference type="NCBI Taxonomy" id="5270"/>
    <lineage>
        <taxon>Eukaryota</taxon>
        <taxon>Fungi</taxon>
        <taxon>Dikarya</taxon>
        <taxon>Basidiomycota</taxon>
        <taxon>Ustilaginomycotina</taxon>
        <taxon>Ustilaginomycetes</taxon>
        <taxon>Ustilaginales</taxon>
        <taxon>Ustilaginaceae</taxon>
        <taxon>Mycosarcoma</taxon>
    </lineage>
</organism>
<evidence type="ECO:0000256" key="2">
    <source>
        <dbReference type="ARBA" id="ARBA00022679"/>
    </source>
</evidence>
<protein>
    <recommendedName>
        <fullName evidence="7">SAM-dependent MTase RsmB/NOP-type domain-containing protein</fullName>
    </recommendedName>
</protein>
<feature type="binding site" evidence="5">
    <location>
        <position position="337"/>
    </location>
    <ligand>
        <name>S-adenosyl-L-methionine</name>
        <dbReference type="ChEBI" id="CHEBI:59789"/>
    </ligand>
</feature>
<evidence type="ECO:0000259" key="7">
    <source>
        <dbReference type="PROSITE" id="PS51686"/>
    </source>
</evidence>
<dbReference type="RefSeq" id="XP_011392430.1">
    <property type="nucleotide sequence ID" value="XM_011394128.1"/>
</dbReference>
<feature type="binding site" evidence="5">
    <location>
        <position position="355"/>
    </location>
    <ligand>
        <name>S-adenosyl-L-methionine</name>
        <dbReference type="ChEBI" id="CHEBI:59789"/>
    </ligand>
</feature>
<gene>
    <name evidence="8" type="ORF">UMAG_06069</name>
</gene>
<feature type="compositionally biased region" description="Acidic residues" evidence="6">
    <location>
        <begin position="531"/>
        <end position="546"/>
    </location>
</feature>
<dbReference type="Proteomes" id="UP000000561">
    <property type="component" value="Chromosome 21"/>
</dbReference>
<dbReference type="GO" id="GO:0070475">
    <property type="term" value="P:rRNA base methylation"/>
    <property type="evidence" value="ECO:0000318"/>
    <property type="project" value="GO_Central"/>
</dbReference>
<dbReference type="OMA" id="HIDGHIP"/>
<dbReference type="PROSITE" id="PS51686">
    <property type="entry name" value="SAM_MT_RSMB_NOP"/>
    <property type="match status" value="1"/>
</dbReference>
<dbReference type="InterPro" id="IPR023267">
    <property type="entry name" value="RCMT"/>
</dbReference>
<dbReference type="Pfam" id="PF21148">
    <property type="entry name" value="NSUN5_fdxn-like"/>
    <property type="match status" value="1"/>
</dbReference>
<dbReference type="GO" id="GO:0005730">
    <property type="term" value="C:nucleolus"/>
    <property type="evidence" value="ECO:0000318"/>
    <property type="project" value="GO_Central"/>
</dbReference>
<proteinExistence type="inferred from homology"/>
<dbReference type="OrthoDB" id="435282at2759"/>
<dbReference type="Gene3D" id="3.40.50.150">
    <property type="entry name" value="Vaccinia Virus protein VP39"/>
    <property type="match status" value="1"/>
</dbReference>
<dbReference type="KEGG" id="uma:UMAG_06069"/>
<dbReference type="PANTHER" id="PTHR22807">
    <property type="entry name" value="NOP2 YEAST -RELATED NOL1/NOP2/FMU SUN DOMAIN-CONTAINING"/>
    <property type="match status" value="1"/>
</dbReference>
<dbReference type="InterPro" id="IPR049561">
    <property type="entry name" value="NSUN5_7_fdxn-like"/>
</dbReference>
<dbReference type="VEuPathDB" id="FungiDB:UMAG_06069"/>
<reference evidence="8 9" key="1">
    <citation type="journal article" date="2006" name="Nature">
        <title>Insights from the genome of the biotrophic fungal plant pathogen Ustilago maydis.</title>
        <authorList>
            <person name="Kamper J."/>
            <person name="Kahmann R."/>
            <person name="Bolker M."/>
            <person name="Ma L.J."/>
            <person name="Brefort T."/>
            <person name="Saville B.J."/>
            <person name="Banuett F."/>
            <person name="Kronstad J.W."/>
            <person name="Gold S.E."/>
            <person name="Muller O."/>
            <person name="Perlin M.H."/>
            <person name="Wosten H.A."/>
            <person name="de Vries R."/>
            <person name="Ruiz-Herrera J."/>
            <person name="Reynaga-Pena C.G."/>
            <person name="Snetselaar K."/>
            <person name="McCann M."/>
            <person name="Perez-Martin J."/>
            <person name="Feldbrugge M."/>
            <person name="Basse C.W."/>
            <person name="Steinberg G."/>
            <person name="Ibeas J.I."/>
            <person name="Holloman W."/>
            <person name="Guzman P."/>
            <person name="Farman M."/>
            <person name="Stajich J.E."/>
            <person name="Sentandreu R."/>
            <person name="Gonzalez-Prieto J.M."/>
            <person name="Kennell J.C."/>
            <person name="Molina L."/>
            <person name="Schirawski J."/>
            <person name="Mendoza-Mendoza A."/>
            <person name="Greilinger D."/>
            <person name="Munch K."/>
            <person name="Rossel N."/>
            <person name="Scherer M."/>
            <person name="Vranes M."/>
            <person name="Ladendorf O."/>
            <person name="Vincon V."/>
            <person name="Fuchs U."/>
            <person name="Sandrock B."/>
            <person name="Meng S."/>
            <person name="Ho E.C."/>
            <person name="Cahill M.J."/>
            <person name="Boyce K.J."/>
            <person name="Klose J."/>
            <person name="Klosterman S.J."/>
            <person name="Deelstra H.J."/>
            <person name="Ortiz-Castellanos L."/>
            <person name="Li W."/>
            <person name="Sanchez-Alonso P."/>
            <person name="Schreier P.H."/>
            <person name="Hauser-Hahn I."/>
            <person name="Vaupel M."/>
            <person name="Koopmann E."/>
            <person name="Friedrich G."/>
            <person name="Voss H."/>
            <person name="Schluter T."/>
            <person name="Margolis J."/>
            <person name="Platt D."/>
            <person name="Swimmer C."/>
            <person name="Gnirke A."/>
            <person name="Chen F."/>
            <person name="Vysotskaia V."/>
            <person name="Mannhaupt G."/>
            <person name="Guldener U."/>
            <person name="Munsterkotter M."/>
            <person name="Haase D."/>
            <person name="Oesterheld M."/>
            <person name="Mewes H.W."/>
            <person name="Mauceli E.W."/>
            <person name="DeCaprio D."/>
            <person name="Wade C.M."/>
            <person name="Butler J."/>
            <person name="Young S."/>
            <person name="Jaffe D.B."/>
            <person name="Calvo S."/>
            <person name="Nusbaum C."/>
            <person name="Galagan J."/>
            <person name="Birren B.W."/>
        </authorList>
    </citation>
    <scope>NUCLEOTIDE SEQUENCE [LARGE SCALE GENOMIC DNA]</scope>
    <source>
        <strain evidence="9">DSM 14603 / FGSC 9021 / UM521</strain>
    </source>
</reference>
<dbReference type="GO" id="GO:0008173">
    <property type="term" value="F:RNA methyltransferase activity"/>
    <property type="evidence" value="ECO:0007669"/>
    <property type="project" value="InterPro"/>
</dbReference>
<feature type="region of interest" description="Disordered" evidence="6">
    <location>
        <begin position="522"/>
        <end position="590"/>
    </location>
</feature>
<dbReference type="AlphaFoldDB" id="A0A0D1DTQ7"/>
<keyword evidence="3 5" id="KW-0949">S-adenosyl-L-methionine</keyword>
<comment type="similarity">
    <text evidence="5">Belongs to the class I-like SAM-binding methyltransferase superfamily. RsmB/NOP family.</text>
</comment>
<dbReference type="SUPFAM" id="SSF53335">
    <property type="entry name" value="S-adenosyl-L-methionine-dependent methyltransferases"/>
    <property type="match status" value="1"/>
</dbReference>
<feature type="compositionally biased region" description="Low complexity" evidence="6">
    <location>
        <begin position="547"/>
        <end position="568"/>
    </location>
</feature>
<sequence length="590" mass="66012">MADFYVRSAQALDQVLGDECSVKAAAGAHADSGRVLAIVINSLAYRSALMHAIDECRVAKLEERIFTLAATPARARASSVKDKNKPGKQQGKKAAGKYPSKQALLLVLCHDLLFQARGIQASKTWPPKLTLERYRPSLHSALVKLQIRLGKSRIQDLRSGALYEQMTARIPRWIRINPLRATRDQVLQWLSDNRYTQVDVRDDEIGGIKQFAESTHVAGLLAFHPKATSALLKSEMYRENWIVMQDLASCFPAYILDPPAGSSVIDATSAPGNKTSHLSAIMHSKSGSTRENGRIDAFERDAARYKTLVKRLDAVGALALPRPQPTQHGNVTAHRRDFLTTNPDDFPNVTHMLLDPSCSGSGIVNRLDFLKEDDDVEHDPLDADALDSDTTTKLARRLRQLSEFQQLMIRHAFKFPALRKVVYSTCSVHAQENELVVINALQTHEAQSRGWKLAPRKHVIPTWPVRGDTDACTGKHHVAESVIRCIPGGKGEGDKPNVESCNGFFVACFIRDDQIQHDEQETAANKRPFQEQDDVDDDGQAEDEAQEPQQQQQQQQQQPQSKNANAAANRKKKLQKRRKKQRLEFQQQQL</sequence>
<feature type="region of interest" description="Disordered" evidence="6">
    <location>
        <begin position="77"/>
        <end position="96"/>
    </location>
</feature>
<dbReference type="InParanoid" id="A0A0D1DTQ7"/>
<keyword evidence="2 5" id="KW-0808">Transferase</keyword>
<evidence type="ECO:0000256" key="6">
    <source>
        <dbReference type="SAM" id="MobiDB-lite"/>
    </source>
</evidence>
<evidence type="ECO:0000256" key="4">
    <source>
        <dbReference type="ARBA" id="ARBA00022884"/>
    </source>
</evidence>
<keyword evidence="9" id="KW-1185">Reference proteome</keyword>
<comment type="caution">
    <text evidence="5">Lacks conserved residue(s) required for the propagation of feature annotation.</text>
</comment>
<dbReference type="EMBL" id="CM003160">
    <property type="protein sequence ID" value="KIS65980.1"/>
    <property type="molecule type" value="Genomic_DNA"/>
</dbReference>
<dbReference type="Pfam" id="PF01189">
    <property type="entry name" value="Methyltr_RsmB-F"/>
    <property type="match status" value="1"/>
</dbReference>
<dbReference type="eggNOG" id="KOG2360">
    <property type="taxonomic scope" value="Eukaryota"/>
</dbReference>
<dbReference type="InterPro" id="IPR049560">
    <property type="entry name" value="MeTrfase_RsmB-F_NOP2_cat"/>
</dbReference>
<dbReference type="GO" id="GO:0003723">
    <property type="term" value="F:RNA binding"/>
    <property type="evidence" value="ECO:0007669"/>
    <property type="project" value="UniProtKB-UniRule"/>
</dbReference>
<dbReference type="STRING" id="237631.A0A0D1DTQ7"/>
<evidence type="ECO:0000256" key="1">
    <source>
        <dbReference type="ARBA" id="ARBA00022603"/>
    </source>
</evidence>
<accession>A0A0D1DTQ7</accession>